<dbReference type="HOGENOM" id="CLU_429632_0_0_1"/>
<sequence>MPLPPPDAHSALPPPPSQPAVQPEHTMSRHCPTYKTQPNSFGLFQSYDRETLPSQDPEYYSGEYPLPGPSQVHSSQHAEDVHGSTDNPLYPYPNENSLRLSGWYWNQGSRKSKDSFKRLLEIVGSMEFRSEDVQNTKWTQIDCKIGCLDITDSPEWLDDDAGWERTIITISVPFPQCSLHPGPKMYTVTDFYHRSLMSLVCEKVLDPTYHHLFHYEPFELLWHPPHRSHDVKVHGELYNSEAFLKAHCKLQKRPPEPGCDLPHHIVALMFWSDATQLTLFGGVKLWPLVNLSIAPAKVISPEQVCIRARSAALKQDDPIPNAPEQHHAIGKSQNFPVNITSFVQSNLDDPAAKDFVQKLKHHLLPHLWDIHVDDNRSMTSQTLTSQSLLDFRPADNQSLLSALSQVVFKGGRIYWHPLFHINYTTYDLHRETDAINPSTDCCDIMLLVQRDSPGSHPFCYARVLAIYYANIIYTGPKSKDYHSQHLDFYGRLHSNGVAISRNARDAEDWKFYYINRFVDRDMLMRYHWGLGVGHLYACIPKPTKNNESFPQNDSGQSDVTPANAAPSNNDPDMGGLGDTDEEGDDEGTLWTDSEEPANDDSEDDDIESDSDVLLDAMYDFDDDQDDIEDIECEGYKF</sequence>
<accession>A0A0C9WBN2</accession>
<keyword evidence="3" id="KW-1185">Reference proteome</keyword>
<evidence type="ECO:0000313" key="2">
    <source>
        <dbReference type="EMBL" id="KIJ60967.1"/>
    </source>
</evidence>
<dbReference type="Proteomes" id="UP000053820">
    <property type="component" value="Unassembled WGS sequence"/>
</dbReference>
<feature type="region of interest" description="Disordered" evidence="1">
    <location>
        <begin position="546"/>
        <end position="626"/>
    </location>
</feature>
<protein>
    <submittedName>
        <fullName evidence="2">Uncharacterized protein</fullName>
    </submittedName>
</protein>
<feature type="compositionally biased region" description="Polar residues" evidence="1">
    <location>
        <begin position="34"/>
        <end position="43"/>
    </location>
</feature>
<evidence type="ECO:0000313" key="3">
    <source>
        <dbReference type="Proteomes" id="UP000053820"/>
    </source>
</evidence>
<evidence type="ECO:0000256" key="1">
    <source>
        <dbReference type="SAM" id="MobiDB-lite"/>
    </source>
</evidence>
<feature type="compositionally biased region" description="Pro residues" evidence="1">
    <location>
        <begin position="1"/>
        <end position="18"/>
    </location>
</feature>
<feature type="compositionally biased region" description="Polar residues" evidence="1">
    <location>
        <begin position="546"/>
        <end position="570"/>
    </location>
</feature>
<reference evidence="2 3" key="1">
    <citation type="submission" date="2014-04" db="EMBL/GenBank/DDBJ databases">
        <title>Evolutionary Origins and Diversification of the Mycorrhizal Mutualists.</title>
        <authorList>
            <consortium name="DOE Joint Genome Institute"/>
            <consortium name="Mycorrhizal Genomics Consortium"/>
            <person name="Kohler A."/>
            <person name="Kuo A."/>
            <person name="Nagy L.G."/>
            <person name="Floudas D."/>
            <person name="Copeland A."/>
            <person name="Barry K.W."/>
            <person name="Cichocki N."/>
            <person name="Veneault-Fourrey C."/>
            <person name="LaButti K."/>
            <person name="Lindquist E.A."/>
            <person name="Lipzen A."/>
            <person name="Lundell T."/>
            <person name="Morin E."/>
            <person name="Murat C."/>
            <person name="Riley R."/>
            <person name="Ohm R."/>
            <person name="Sun H."/>
            <person name="Tunlid A."/>
            <person name="Henrissat B."/>
            <person name="Grigoriev I.V."/>
            <person name="Hibbett D.S."/>
            <person name="Martin F."/>
        </authorList>
    </citation>
    <scope>NUCLEOTIDE SEQUENCE [LARGE SCALE GENOMIC DNA]</scope>
    <source>
        <strain evidence="2 3">MD-312</strain>
    </source>
</reference>
<proteinExistence type="predicted"/>
<organism evidence="2 3">
    <name type="scientific">Hydnomerulius pinastri MD-312</name>
    <dbReference type="NCBI Taxonomy" id="994086"/>
    <lineage>
        <taxon>Eukaryota</taxon>
        <taxon>Fungi</taxon>
        <taxon>Dikarya</taxon>
        <taxon>Basidiomycota</taxon>
        <taxon>Agaricomycotina</taxon>
        <taxon>Agaricomycetes</taxon>
        <taxon>Agaricomycetidae</taxon>
        <taxon>Boletales</taxon>
        <taxon>Boletales incertae sedis</taxon>
        <taxon>Leucogyrophana</taxon>
    </lineage>
</organism>
<feature type="region of interest" description="Disordered" evidence="1">
    <location>
        <begin position="1"/>
        <end position="85"/>
    </location>
</feature>
<dbReference type="OrthoDB" id="2691920at2759"/>
<feature type="compositionally biased region" description="Acidic residues" evidence="1">
    <location>
        <begin position="578"/>
        <end position="626"/>
    </location>
</feature>
<name>A0A0C9WBN2_9AGAM</name>
<dbReference type="AlphaFoldDB" id="A0A0C9WBN2"/>
<gene>
    <name evidence="2" type="ORF">HYDPIDRAFT_31838</name>
</gene>
<dbReference type="EMBL" id="KN839867">
    <property type="protein sequence ID" value="KIJ60967.1"/>
    <property type="molecule type" value="Genomic_DNA"/>
</dbReference>